<dbReference type="Proteomes" id="UP000187465">
    <property type="component" value="Unassembled WGS sequence"/>
</dbReference>
<dbReference type="EMBL" id="MKQP01000045">
    <property type="protein sequence ID" value="OMD25447.1"/>
    <property type="molecule type" value="Genomic_DNA"/>
</dbReference>
<sequence length="76" mass="8020">MSQEKPIVITVLVKDGGCDTIGILPSMIGPLAEAIRNKGYEVAHLPSKSIEVEGILIMGKGIGERVIMLGMEGVKS</sequence>
<organism evidence="1 2">
    <name type="scientific">Paenibacillus odorifer</name>
    <dbReference type="NCBI Taxonomy" id="189426"/>
    <lineage>
        <taxon>Bacteria</taxon>
        <taxon>Bacillati</taxon>
        <taxon>Bacillota</taxon>
        <taxon>Bacilli</taxon>
        <taxon>Bacillales</taxon>
        <taxon>Paenibacillaceae</taxon>
        <taxon>Paenibacillus</taxon>
    </lineage>
</organism>
<accession>A0A1R0X037</accession>
<dbReference type="RefSeq" id="WP_036684288.1">
    <property type="nucleotide sequence ID" value="NZ_MKQP01000045.1"/>
</dbReference>
<gene>
    <name evidence="1" type="ORF">BJP51_04150</name>
</gene>
<name>A0A1R0X037_9BACL</name>
<dbReference type="AlphaFoldDB" id="A0A1R0X037"/>
<protein>
    <submittedName>
        <fullName evidence="1">Uncharacterized protein</fullName>
    </submittedName>
</protein>
<evidence type="ECO:0000313" key="2">
    <source>
        <dbReference type="Proteomes" id="UP000187465"/>
    </source>
</evidence>
<comment type="caution">
    <text evidence="1">The sequence shown here is derived from an EMBL/GenBank/DDBJ whole genome shotgun (WGS) entry which is preliminary data.</text>
</comment>
<proteinExistence type="predicted"/>
<evidence type="ECO:0000313" key="1">
    <source>
        <dbReference type="EMBL" id="OMD25447.1"/>
    </source>
</evidence>
<reference evidence="1 2" key="1">
    <citation type="submission" date="2016-10" db="EMBL/GenBank/DDBJ databases">
        <title>Paenibacillus species isolates.</title>
        <authorList>
            <person name="Beno S.M."/>
        </authorList>
    </citation>
    <scope>NUCLEOTIDE SEQUENCE [LARGE SCALE GENOMIC DNA]</scope>
    <source>
        <strain evidence="1 2">FSL H7-0604</strain>
    </source>
</reference>